<dbReference type="STRING" id="578462.A0A0L0T116"/>
<evidence type="ECO:0000256" key="3">
    <source>
        <dbReference type="ARBA" id="ARBA00022964"/>
    </source>
</evidence>
<gene>
    <name evidence="6" type="ORF">AMAG_19727</name>
</gene>
<evidence type="ECO:0000256" key="4">
    <source>
        <dbReference type="ARBA" id="ARBA00023002"/>
    </source>
</evidence>
<keyword evidence="2" id="KW-0479">Metal-binding</keyword>
<keyword evidence="4" id="KW-0560">Oxidoreductase</keyword>
<dbReference type="EMBL" id="GG745357">
    <property type="protein sequence ID" value="KNE68468.1"/>
    <property type="molecule type" value="Genomic_DNA"/>
</dbReference>
<dbReference type="InterPro" id="IPR032862">
    <property type="entry name" value="ALKBH6"/>
</dbReference>
<dbReference type="AlphaFoldDB" id="A0A0L0T116"/>
<dbReference type="Gene3D" id="2.60.120.590">
    <property type="entry name" value="Alpha-ketoglutarate-dependent dioxygenase AlkB-like"/>
    <property type="match status" value="1"/>
</dbReference>
<evidence type="ECO:0000256" key="1">
    <source>
        <dbReference type="ARBA" id="ARBA00007879"/>
    </source>
</evidence>
<dbReference type="OrthoDB" id="412814at2759"/>
<name>A0A0L0T116_ALLM3</name>
<dbReference type="GO" id="GO:0046872">
    <property type="term" value="F:metal ion binding"/>
    <property type="evidence" value="ECO:0007669"/>
    <property type="project" value="UniProtKB-KW"/>
</dbReference>
<dbReference type="GO" id="GO:0051213">
    <property type="term" value="F:dioxygenase activity"/>
    <property type="evidence" value="ECO:0007669"/>
    <property type="project" value="UniProtKB-KW"/>
</dbReference>
<reference evidence="7" key="2">
    <citation type="submission" date="2009-11" db="EMBL/GenBank/DDBJ databases">
        <title>The Genome Sequence of Allomyces macrogynus strain ATCC 38327.</title>
        <authorList>
            <consortium name="The Broad Institute Genome Sequencing Platform"/>
            <person name="Russ C."/>
            <person name="Cuomo C."/>
            <person name="Shea T."/>
            <person name="Young S.K."/>
            <person name="Zeng Q."/>
            <person name="Koehrsen M."/>
            <person name="Haas B."/>
            <person name="Borodovsky M."/>
            <person name="Guigo R."/>
            <person name="Alvarado L."/>
            <person name="Berlin A."/>
            <person name="Borenstein D."/>
            <person name="Chen Z."/>
            <person name="Engels R."/>
            <person name="Freedman E."/>
            <person name="Gellesch M."/>
            <person name="Goldberg J."/>
            <person name="Griggs A."/>
            <person name="Gujja S."/>
            <person name="Heiman D."/>
            <person name="Hepburn T."/>
            <person name="Howarth C."/>
            <person name="Jen D."/>
            <person name="Larson L."/>
            <person name="Lewis B."/>
            <person name="Mehta T."/>
            <person name="Park D."/>
            <person name="Pearson M."/>
            <person name="Roberts A."/>
            <person name="Saif S."/>
            <person name="Shenoy N."/>
            <person name="Sisk P."/>
            <person name="Stolte C."/>
            <person name="Sykes S."/>
            <person name="Walk T."/>
            <person name="White J."/>
            <person name="Yandava C."/>
            <person name="Burger G."/>
            <person name="Gray M.W."/>
            <person name="Holland P.W.H."/>
            <person name="King N."/>
            <person name="Lang F.B.F."/>
            <person name="Roger A.J."/>
            <person name="Ruiz-Trillo I."/>
            <person name="Lander E."/>
            <person name="Nusbaum C."/>
        </authorList>
    </citation>
    <scope>NUCLEOTIDE SEQUENCE [LARGE SCALE GENOMIC DNA]</scope>
    <source>
        <strain evidence="7">ATCC 38327</strain>
    </source>
</reference>
<dbReference type="PANTHER" id="PTHR46030">
    <property type="entry name" value="ALPHA-KETOGLUTARATE-DEPENDENT DIOXYGENASE ALKB HOMOLOG 6"/>
    <property type="match status" value="1"/>
</dbReference>
<reference evidence="6 7" key="1">
    <citation type="submission" date="2009-11" db="EMBL/GenBank/DDBJ databases">
        <title>Annotation of Allomyces macrogynus ATCC 38327.</title>
        <authorList>
            <consortium name="The Broad Institute Genome Sequencing Platform"/>
            <person name="Russ C."/>
            <person name="Cuomo C."/>
            <person name="Burger G."/>
            <person name="Gray M.W."/>
            <person name="Holland P.W.H."/>
            <person name="King N."/>
            <person name="Lang F.B.F."/>
            <person name="Roger A.J."/>
            <person name="Ruiz-Trillo I."/>
            <person name="Young S.K."/>
            <person name="Zeng Q."/>
            <person name="Gargeya S."/>
            <person name="Fitzgerald M."/>
            <person name="Haas B."/>
            <person name="Abouelleil A."/>
            <person name="Alvarado L."/>
            <person name="Arachchi H.M."/>
            <person name="Berlin A."/>
            <person name="Chapman S.B."/>
            <person name="Gearin G."/>
            <person name="Goldberg J."/>
            <person name="Griggs A."/>
            <person name="Gujja S."/>
            <person name="Hansen M."/>
            <person name="Heiman D."/>
            <person name="Howarth C."/>
            <person name="Larimer J."/>
            <person name="Lui A."/>
            <person name="MacDonald P.J.P."/>
            <person name="McCowen C."/>
            <person name="Montmayeur A."/>
            <person name="Murphy C."/>
            <person name="Neiman D."/>
            <person name="Pearson M."/>
            <person name="Priest M."/>
            <person name="Roberts A."/>
            <person name="Saif S."/>
            <person name="Shea T."/>
            <person name="Sisk P."/>
            <person name="Stolte C."/>
            <person name="Sykes S."/>
            <person name="Wortman J."/>
            <person name="Nusbaum C."/>
            <person name="Birren B."/>
        </authorList>
    </citation>
    <scope>NUCLEOTIDE SEQUENCE [LARGE SCALE GENOMIC DNA]</scope>
    <source>
        <strain evidence="6 7">ATCC 38327</strain>
    </source>
</reference>
<evidence type="ECO:0000313" key="6">
    <source>
        <dbReference type="EMBL" id="KNE68468.1"/>
    </source>
</evidence>
<evidence type="ECO:0008006" key="8">
    <source>
        <dbReference type="Google" id="ProtNLM"/>
    </source>
</evidence>
<keyword evidence="7" id="KW-1185">Reference proteome</keyword>
<protein>
    <recommendedName>
        <fullName evidence="8">Alpha-ketoglutarate-dependent dioxygenase AlkB-like domain-containing protein</fullName>
    </recommendedName>
</protein>
<sequence>MAKADWTHKAAQLQASAARLLNNNGRDRIGLAAFVRASRITVPTTTSSADGDDLDSIPTPPLPAIPGLSIHRSAITPAEERALLAAITSIPDSEWTSVHGRRVVRYGYEFVYSTFSLTPTRAFPPWLAALHPLAGRFLVGHTPTQATVSVYPPKAGIASHVDIPEFGPKLAARSLGSGTAMDFKLGEVQEEVYLWPWSVVALWGPRGASGRMGFEGGARMWLRVGIVPRVGETCLAE</sequence>
<accession>A0A0L0T116</accession>
<keyword evidence="3" id="KW-0223">Dioxygenase</keyword>
<dbReference type="VEuPathDB" id="FungiDB:AMAG_19727"/>
<evidence type="ECO:0000313" key="7">
    <source>
        <dbReference type="Proteomes" id="UP000054350"/>
    </source>
</evidence>
<evidence type="ECO:0000256" key="5">
    <source>
        <dbReference type="ARBA" id="ARBA00023004"/>
    </source>
</evidence>
<comment type="similarity">
    <text evidence="1">Belongs to the alkB family.</text>
</comment>
<dbReference type="Proteomes" id="UP000054350">
    <property type="component" value="Unassembled WGS sequence"/>
</dbReference>
<organism evidence="6 7">
    <name type="scientific">Allomyces macrogynus (strain ATCC 38327)</name>
    <name type="common">Allomyces javanicus var. macrogynus</name>
    <dbReference type="NCBI Taxonomy" id="578462"/>
    <lineage>
        <taxon>Eukaryota</taxon>
        <taxon>Fungi</taxon>
        <taxon>Fungi incertae sedis</taxon>
        <taxon>Blastocladiomycota</taxon>
        <taxon>Blastocladiomycetes</taxon>
        <taxon>Blastocladiales</taxon>
        <taxon>Blastocladiaceae</taxon>
        <taxon>Allomyces</taxon>
    </lineage>
</organism>
<keyword evidence="5" id="KW-0408">Iron</keyword>
<proteinExistence type="inferred from homology"/>
<dbReference type="eggNOG" id="KOG4176">
    <property type="taxonomic scope" value="Eukaryota"/>
</dbReference>
<evidence type="ECO:0000256" key="2">
    <source>
        <dbReference type="ARBA" id="ARBA00022723"/>
    </source>
</evidence>
<dbReference type="SUPFAM" id="SSF51197">
    <property type="entry name" value="Clavaminate synthase-like"/>
    <property type="match status" value="1"/>
</dbReference>
<dbReference type="GO" id="GO:0005634">
    <property type="term" value="C:nucleus"/>
    <property type="evidence" value="ECO:0007669"/>
    <property type="project" value="TreeGrafter"/>
</dbReference>
<dbReference type="InterPro" id="IPR037151">
    <property type="entry name" value="AlkB-like_sf"/>
</dbReference>
<dbReference type="PANTHER" id="PTHR46030:SF1">
    <property type="entry name" value="ALPHA-KETOGLUTARATE-DEPENDENT DIOXYGENASE ALKB HOMOLOG 6"/>
    <property type="match status" value="1"/>
</dbReference>